<dbReference type="InterPro" id="IPR054471">
    <property type="entry name" value="GPIID_WHD"/>
</dbReference>
<dbReference type="PROSITE" id="PS50088">
    <property type="entry name" value="ANK_REPEAT"/>
    <property type="match status" value="1"/>
</dbReference>
<dbReference type="SUPFAM" id="SSF52540">
    <property type="entry name" value="P-loop containing nucleoside triphosphate hydrolases"/>
    <property type="match status" value="1"/>
</dbReference>
<feature type="repeat" description="ANK" evidence="2">
    <location>
        <begin position="834"/>
        <end position="866"/>
    </location>
</feature>
<evidence type="ECO:0000256" key="2">
    <source>
        <dbReference type="PROSITE-ProRule" id="PRU00023"/>
    </source>
</evidence>
<comment type="caution">
    <text evidence="4">The sequence shown here is derived from an EMBL/GenBank/DDBJ whole genome shotgun (WGS) entry which is preliminary data.</text>
</comment>
<dbReference type="AlphaFoldDB" id="A0A1B7YT91"/>
<evidence type="ECO:0000259" key="3">
    <source>
        <dbReference type="PROSITE" id="PS50837"/>
    </source>
</evidence>
<dbReference type="InterPro" id="IPR036770">
    <property type="entry name" value="Ankyrin_rpt-contain_sf"/>
</dbReference>
<evidence type="ECO:0000313" key="4">
    <source>
        <dbReference type="EMBL" id="OBR15108.1"/>
    </source>
</evidence>
<dbReference type="Gene3D" id="1.25.40.20">
    <property type="entry name" value="Ankyrin repeat-containing domain"/>
    <property type="match status" value="1"/>
</dbReference>
<protein>
    <submittedName>
        <fullName evidence="4">Zinc finger protein</fullName>
    </submittedName>
</protein>
<dbReference type="InterPro" id="IPR007111">
    <property type="entry name" value="NACHT_NTPase"/>
</dbReference>
<dbReference type="Proteomes" id="UP000092177">
    <property type="component" value="Chromosome 1"/>
</dbReference>
<dbReference type="KEGG" id="chig:CH63R_00288"/>
<keyword evidence="5" id="KW-1185">Reference proteome</keyword>
<proteinExistence type="predicted"/>
<evidence type="ECO:0000313" key="5">
    <source>
        <dbReference type="Proteomes" id="UP000092177"/>
    </source>
</evidence>
<dbReference type="Pfam" id="PF22939">
    <property type="entry name" value="WHD_GPIID"/>
    <property type="match status" value="1"/>
</dbReference>
<dbReference type="Pfam" id="PF24883">
    <property type="entry name" value="NPHP3_N"/>
    <property type="match status" value="1"/>
</dbReference>
<dbReference type="InterPro" id="IPR027417">
    <property type="entry name" value="P-loop_NTPase"/>
</dbReference>
<keyword evidence="1" id="KW-0677">Repeat</keyword>
<name>A0A1B7YT91_COLHI</name>
<feature type="domain" description="NACHT" evidence="3">
    <location>
        <begin position="268"/>
        <end position="416"/>
    </location>
</feature>
<accession>A0A1B7YT91</accession>
<dbReference type="Gene3D" id="3.40.50.300">
    <property type="entry name" value="P-loop containing nucleotide triphosphate hydrolases"/>
    <property type="match status" value="1"/>
</dbReference>
<evidence type="ECO:0000256" key="1">
    <source>
        <dbReference type="ARBA" id="ARBA00022737"/>
    </source>
</evidence>
<dbReference type="SUPFAM" id="SSF48403">
    <property type="entry name" value="Ankyrin repeat"/>
    <property type="match status" value="1"/>
</dbReference>
<dbReference type="PANTHER" id="PTHR10039:SF14">
    <property type="entry name" value="NACHT DOMAIN-CONTAINING PROTEIN"/>
    <property type="match status" value="1"/>
</dbReference>
<dbReference type="VEuPathDB" id="FungiDB:CH63R_00288"/>
<reference evidence="5" key="1">
    <citation type="journal article" date="2017" name="BMC Genomics">
        <title>Gapless genome assembly of Colletotrichum higginsianum reveals chromosome structure and association of transposable elements with secondary metabolite gene clusters.</title>
        <authorList>
            <person name="Dallery J.-F."/>
            <person name="Lapalu N."/>
            <person name="Zampounis A."/>
            <person name="Pigne S."/>
            <person name="Luyten I."/>
            <person name="Amselem J."/>
            <person name="Wittenberg A.H.J."/>
            <person name="Zhou S."/>
            <person name="de Queiroz M.V."/>
            <person name="Robin G.P."/>
            <person name="Auger A."/>
            <person name="Hainaut M."/>
            <person name="Henrissat B."/>
            <person name="Kim K.-T."/>
            <person name="Lee Y.-H."/>
            <person name="Lespinet O."/>
            <person name="Schwartz D.C."/>
            <person name="Thon M.R."/>
            <person name="O'Connell R.J."/>
        </authorList>
    </citation>
    <scope>NUCLEOTIDE SEQUENCE [LARGE SCALE GENOMIC DNA]</scope>
    <source>
        <strain evidence="5">IMI 349063</strain>
    </source>
</reference>
<organism evidence="4 5">
    <name type="scientific">Colletotrichum higginsianum (strain IMI 349063)</name>
    <name type="common">Crucifer anthracnose fungus</name>
    <dbReference type="NCBI Taxonomy" id="759273"/>
    <lineage>
        <taxon>Eukaryota</taxon>
        <taxon>Fungi</taxon>
        <taxon>Dikarya</taxon>
        <taxon>Ascomycota</taxon>
        <taxon>Pezizomycotina</taxon>
        <taxon>Sordariomycetes</taxon>
        <taxon>Hypocreomycetidae</taxon>
        <taxon>Glomerellales</taxon>
        <taxon>Glomerellaceae</taxon>
        <taxon>Colletotrichum</taxon>
        <taxon>Colletotrichum destructivum species complex</taxon>
    </lineage>
</organism>
<dbReference type="OrthoDB" id="4844626at2759"/>
<gene>
    <name evidence="4" type="ORF">CH63R_00288</name>
</gene>
<keyword evidence="2" id="KW-0040">ANK repeat</keyword>
<dbReference type="PROSITE" id="PS50837">
    <property type="entry name" value="NACHT"/>
    <property type="match status" value="1"/>
</dbReference>
<sequence length="1100" mass="124942">MNPSSQANAGFQRAATKFKQSIPKTLWDQFAYDSNSLSSLNAEIKAIQKSHGEKGSLRNMARLGNFIEAMTQFGKVIEVFVNASEFVCFVWGPMKFLLGIGSAIPGHLLYKDMFSEHQNLKVILEDYYSDVLQFHAEALKVFGRSKFKDLFHATWKTFDSRFGPILQSLQSRRELLESEKLSASLDHIHNVRQRIDNLYQDQIRAVDDKVREKHRSRMTLIKEKLRAPEYYLDQEVAAGKREGLNTGRWLFEESQYTSWSDHTVSAHSILYLNGIPGAGKTTLVSSIISRLLEIQSSNPSLPHSVAYFYFKHGNSEKNNHDSFLRAVLTQLISQDTATSQEFFQKLSSQADVNIRSRESLQTLTKSALEEYRVSFLVLDGLDECDREQAEVTVKWLLSLLNDDRYIHKSSLRILFSGQRDGLLDVLLCAYPTICLESSEHTADIEKYCFQHFVFGFDKITRYERITASIYESEHESERETAQKIIALVVTAKRDLKWREIQSFFCIDSSNGTVDPDERLQVKAKDLCGSLVDVHPINGQASEHEYAVRIVHDTARRYLINKKIVNDALENARILSFCMEYLTSGPFSRINRSHTVAAHARRAYYSLQDYAVAHWYDHATELAAIRMYDSEHCPEMWEESMRAASLLARFLVDYGSSVDGIGGGDTSVSLQATLDKLPSYERDRVSLLNIVQRTTWIRQEIENLENLADDEKQILAELHGSNVGYKCHKPWCLMFATGFDKSDERESHMNRHERPFLCPFHGCFGSIVGFESKVVMDQHHKKNHSDAPPTIPRFPTPRRTRTSLDLFRAASRGDIDEVTQLLDNGHDANRTKATLFKTPLWISAKNGSYEVCKLLIERGAHLNQPHVRGYQIHNLPLATASEGGHVSTVHLLLKAHEKKKHTLYTSGFLTALQGAIQRNHLELFELLLSFYRLINFKDTWVSRRKVLLEACGCAQVSMVKLLLQNGFQSEADYSCIDACLSKMKDEPEVSDWAVQILEALLSTGQPEITNMDSWLISEGHQAIVFMILSYPKTRLGRLSLIDLLDLATKKSSANIVDLLNNLLAEAIAADENEIIPDYIQATARLSANASRSLESETSDSD</sequence>
<dbReference type="EMBL" id="LTAN01000001">
    <property type="protein sequence ID" value="OBR15108.1"/>
    <property type="molecule type" value="Genomic_DNA"/>
</dbReference>
<dbReference type="RefSeq" id="XP_018163625.1">
    <property type="nucleotide sequence ID" value="XM_018295263.1"/>
</dbReference>
<dbReference type="Pfam" id="PF12796">
    <property type="entry name" value="Ank_2"/>
    <property type="match status" value="1"/>
</dbReference>
<dbReference type="InterPro" id="IPR002110">
    <property type="entry name" value="Ankyrin_rpt"/>
</dbReference>
<dbReference type="InterPro" id="IPR056884">
    <property type="entry name" value="NPHP3-like_N"/>
</dbReference>
<dbReference type="SMART" id="SM00248">
    <property type="entry name" value="ANK"/>
    <property type="match status" value="5"/>
</dbReference>
<dbReference type="PANTHER" id="PTHR10039">
    <property type="entry name" value="AMELOGENIN"/>
    <property type="match status" value="1"/>
</dbReference>
<dbReference type="GeneID" id="28859370"/>
<dbReference type="PROSITE" id="PS50297">
    <property type="entry name" value="ANK_REP_REGION"/>
    <property type="match status" value="1"/>
</dbReference>